<gene>
    <name evidence="1" type="ORF">Airi01_017630</name>
</gene>
<reference evidence="1" key="1">
    <citation type="submission" date="2023-03" db="EMBL/GenBank/DDBJ databases">
        <title>Actinoallomurus iriomotensis NBRC 103681.</title>
        <authorList>
            <person name="Ichikawa N."/>
            <person name="Sato H."/>
            <person name="Tonouchi N."/>
        </authorList>
    </citation>
    <scope>NUCLEOTIDE SEQUENCE</scope>
    <source>
        <strain evidence="1">NBRC 103681</strain>
    </source>
</reference>
<dbReference type="EMBL" id="BSTJ01000001">
    <property type="protein sequence ID" value="GLY73496.1"/>
    <property type="molecule type" value="Genomic_DNA"/>
</dbReference>
<dbReference type="AlphaFoldDB" id="A0A9W6RCX3"/>
<accession>A0A9W6RCX3</accession>
<comment type="caution">
    <text evidence="1">The sequence shown here is derived from an EMBL/GenBank/DDBJ whole genome shotgun (WGS) entry which is preliminary data.</text>
</comment>
<dbReference type="Proteomes" id="UP001165135">
    <property type="component" value="Unassembled WGS sequence"/>
</dbReference>
<protein>
    <submittedName>
        <fullName evidence="1">Uncharacterized protein</fullName>
    </submittedName>
</protein>
<proteinExistence type="predicted"/>
<organism evidence="1 2">
    <name type="scientific">Actinoallomurus iriomotensis</name>
    <dbReference type="NCBI Taxonomy" id="478107"/>
    <lineage>
        <taxon>Bacteria</taxon>
        <taxon>Bacillati</taxon>
        <taxon>Actinomycetota</taxon>
        <taxon>Actinomycetes</taxon>
        <taxon>Streptosporangiales</taxon>
        <taxon>Thermomonosporaceae</taxon>
        <taxon>Actinoallomurus</taxon>
    </lineage>
</organism>
<evidence type="ECO:0000313" key="1">
    <source>
        <dbReference type="EMBL" id="GLY73496.1"/>
    </source>
</evidence>
<sequence length="293" mass="31936">MEADAESEGNSKMIVTAEDLWNDPLTIACVPMAREVAKGPEERYVPGHTNFRGRERVLFLGHGHPGGELLKVDASQLIADLADGERGVGPDTEVLLWSCFAAAGRTGDDNLVSRIRAALSEKGITGVRISGVAGALYTNTLDGRLYSGPTMQTKDAVTPVIQAIRDVEGHAWAESGLMGPKMKTKWDRGLNKPVEVGFDLKQVKVDIGTKGFDEGVKQIVLPPNSVAVAVYNLVKSGKLPSTYETEDRHIALEAIDIGVKEWYRTFFAHPIIVACLEEKVIRPWEEACLRLTT</sequence>
<evidence type="ECO:0000313" key="2">
    <source>
        <dbReference type="Proteomes" id="UP001165135"/>
    </source>
</evidence>
<dbReference type="RefSeq" id="WP_285618829.1">
    <property type="nucleotide sequence ID" value="NZ_BSTJ01000001.1"/>
</dbReference>
<name>A0A9W6RCX3_9ACTN</name>